<dbReference type="CDD" id="cd19481">
    <property type="entry name" value="RecA-like_protease"/>
    <property type="match status" value="1"/>
</dbReference>
<proteinExistence type="inferred from homology"/>
<evidence type="ECO:0000259" key="5">
    <source>
        <dbReference type="SMART" id="SM00382"/>
    </source>
</evidence>
<dbReference type="HOGENOM" id="CLU_000688_25_2_7"/>
<protein>
    <recommendedName>
        <fullName evidence="5">AAA+ ATPase domain-containing protein</fullName>
    </recommendedName>
</protein>
<dbReference type="EMBL" id="AZHW01001050">
    <property type="protein sequence ID" value="ETW94547.1"/>
    <property type="molecule type" value="Genomic_DNA"/>
</dbReference>
<gene>
    <name evidence="6" type="ORF">ETSY1_34415</name>
</gene>
<dbReference type="Gene3D" id="3.40.50.300">
    <property type="entry name" value="P-loop containing nucleotide triphosphate hydrolases"/>
    <property type="match status" value="1"/>
</dbReference>
<name>W4L936_ENTF1</name>
<keyword evidence="7" id="KW-1185">Reference proteome</keyword>
<keyword evidence="3" id="KW-0067">ATP-binding</keyword>
<evidence type="ECO:0000256" key="2">
    <source>
        <dbReference type="ARBA" id="ARBA00022741"/>
    </source>
</evidence>
<reference evidence="6 7" key="1">
    <citation type="journal article" date="2014" name="Nature">
        <title>An environmental bacterial taxon with a large and distinct metabolic repertoire.</title>
        <authorList>
            <person name="Wilson M.C."/>
            <person name="Mori T."/>
            <person name="Ruckert C."/>
            <person name="Uria A.R."/>
            <person name="Helf M.J."/>
            <person name="Takada K."/>
            <person name="Gernert C."/>
            <person name="Steffens U.A."/>
            <person name="Heycke N."/>
            <person name="Schmitt S."/>
            <person name="Rinke C."/>
            <person name="Helfrich E.J."/>
            <person name="Brachmann A.O."/>
            <person name="Gurgui C."/>
            <person name="Wakimoto T."/>
            <person name="Kracht M."/>
            <person name="Crusemann M."/>
            <person name="Hentschel U."/>
            <person name="Abe I."/>
            <person name="Matsunaga S."/>
            <person name="Kalinowski J."/>
            <person name="Takeyama H."/>
            <person name="Piel J."/>
        </authorList>
    </citation>
    <scope>NUCLEOTIDE SEQUENCE [LARGE SCALE GENOMIC DNA]</scope>
    <source>
        <strain evidence="7">TSY1</strain>
    </source>
</reference>
<dbReference type="Proteomes" id="UP000019141">
    <property type="component" value="Unassembled WGS sequence"/>
</dbReference>
<dbReference type="SMART" id="SM00382">
    <property type="entry name" value="AAA"/>
    <property type="match status" value="1"/>
</dbReference>
<dbReference type="InterPro" id="IPR003593">
    <property type="entry name" value="AAA+_ATPase"/>
</dbReference>
<feature type="domain" description="AAA+ ATPase" evidence="5">
    <location>
        <begin position="87"/>
        <end position="220"/>
    </location>
</feature>
<evidence type="ECO:0000256" key="4">
    <source>
        <dbReference type="SAM" id="MobiDB-lite"/>
    </source>
</evidence>
<organism evidence="6 7">
    <name type="scientific">Entotheonella factor</name>
    <dbReference type="NCBI Taxonomy" id="1429438"/>
    <lineage>
        <taxon>Bacteria</taxon>
        <taxon>Pseudomonadati</taxon>
        <taxon>Nitrospinota/Tectimicrobiota group</taxon>
        <taxon>Candidatus Tectimicrobiota</taxon>
        <taxon>Candidatus Entotheonellia</taxon>
        <taxon>Candidatus Entotheonellales</taxon>
        <taxon>Candidatus Entotheonellaceae</taxon>
        <taxon>Candidatus Entotheonella</taxon>
    </lineage>
</organism>
<dbReference type="InterPro" id="IPR003959">
    <property type="entry name" value="ATPase_AAA_core"/>
</dbReference>
<feature type="compositionally biased region" description="Polar residues" evidence="4">
    <location>
        <begin position="8"/>
        <end position="23"/>
    </location>
</feature>
<dbReference type="SUPFAM" id="SSF52540">
    <property type="entry name" value="P-loop containing nucleoside triphosphate hydrolases"/>
    <property type="match status" value="1"/>
</dbReference>
<dbReference type="PANTHER" id="PTHR23073">
    <property type="entry name" value="26S PROTEASOME REGULATORY SUBUNIT"/>
    <property type="match status" value="1"/>
</dbReference>
<evidence type="ECO:0000313" key="6">
    <source>
        <dbReference type="EMBL" id="ETW94547.1"/>
    </source>
</evidence>
<keyword evidence="2" id="KW-0547">Nucleotide-binding</keyword>
<dbReference type="AlphaFoldDB" id="W4L936"/>
<dbReference type="Pfam" id="PF00004">
    <property type="entry name" value="AAA"/>
    <property type="match status" value="1"/>
</dbReference>
<accession>W4L936</accession>
<feature type="region of interest" description="Disordered" evidence="4">
    <location>
        <begin position="1"/>
        <end position="26"/>
    </location>
</feature>
<dbReference type="GO" id="GO:0005524">
    <property type="term" value="F:ATP binding"/>
    <property type="evidence" value="ECO:0007669"/>
    <property type="project" value="UniProtKB-KW"/>
</dbReference>
<dbReference type="InterPro" id="IPR050221">
    <property type="entry name" value="26S_Proteasome_ATPase"/>
</dbReference>
<dbReference type="InterPro" id="IPR027417">
    <property type="entry name" value="P-loop_NTPase"/>
</dbReference>
<sequence>MPIGWQKQPKSTETSMVSNNSAFSKEEELPNMGQVEQFVPEQPIRTLEELVIPITVRTRIEAALNRIQFHDILYNQWNLRKIDPHRTGTAINLFGPPGTGKTFCAEAIAKHLMKKIIQVNYAEIESKYVGETPKNITAAFQKASEADAVLFFDEADSILGKRLTNVTQSADHGVNVSRAVMLTQLDKFDGVVIFATNLAQNYDGAFVRRILAHIEFEIPDEECRKALWEYLLTPEGSLR</sequence>
<dbReference type="GO" id="GO:0016887">
    <property type="term" value="F:ATP hydrolysis activity"/>
    <property type="evidence" value="ECO:0007669"/>
    <property type="project" value="InterPro"/>
</dbReference>
<evidence type="ECO:0000313" key="7">
    <source>
        <dbReference type="Proteomes" id="UP000019141"/>
    </source>
</evidence>
<evidence type="ECO:0000256" key="1">
    <source>
        <dbReference type="ARBA" id="ARBA00006914"/>
    </source>
</evidence>
<feature type="non-terminal residue" evidence="6">
    <location>
        <position position="239"/>
    </location>
</feature>
<evidence type="ECO:0000256" key="3">
    <source>
        <dbReference type="ARBA" id="ARBA00022840"/>
    </source>
</evidence>
<comment type="caution">
    <text evidence="6">The sequence shown here is derived from an EMBL/GenBank/DDBJ whole genome shotgun (WGS) entry which is preliminary data.</text>
</comment>
<comment type="similarity">
    <text evidence="1">Belongs to the AAA ATPase family.</text>
</comment>